<evidence type="ECO:0000256" key="5">
    <source>
        <dbReference type="ARBA" id="ARBA00022723"/>
    </source>
</evidence>
<evidence type="ECO:0000256" key="7">
    <source>
        <dbReference type="ARBA" id="ARBA00022842"/>
    </source>
</evidence>
<gene>
    <name evidence="11" type="ORF">DVS28_a3846</name>
</gene>
<sequence>MSGADGGDALLASEHAEPGGSAAAALDALADEATMVVAVRTDGRAAIRRGLPDGVDPGTLTAPVLAGRAVAIVLDMATDAEAIALFGRFQDPRAALVTVEDPSVVLGALGFGQWRVRHRFCSRCGGTLEPRADGRVLRCTAEDTEQFPRLEPAVIMRVVDADDRILLGRQPMWPPGRYSVLAGFVDPGESLEAAVAREIMEEVGVPVTDVAYHSSQPWPFPASLMLGFTATATSTEMVLEDEIAEAHWFSREGLVTAMEEGRAFVPPDVSIAHHLLVDWLGADVPLATWYDQR</sequence>
<dbReference type="InterPro" id="IPR049734">
    <property type="entry name" value="NudC-like_C"/>
</dbReference>
<dbReference type="EMBL" id="CP031165">
    <property type="protein sequence ID" value="AXV08518.1"/>
    <property type="molecule type" value="Genomic_DNA"/>
</dbReference>
<evidence type="ECO:0000256" key="6">
    <source>
        <dbReference type="ARBA" id="ARBA00022801"/>
    </source>
</evidence>
<organism evidence="11 12">
    <name type="scientific">Euzebya pacifica</name>
    <dbReference type="NCBI Taxonomy" id="1608957"/>
    <lineage>
        <taxon>Bacteria</taxon>
        <taxon>Bacillati</taxon>
        <taxon>Actinomycetota</taxon>
        <taxon>Nitriliruptoria</taxon>
        <taxon>Euzebyales</taxon>
    </lineage>
</organism>
<evidence type="ECO:0000313" key="12">
    <source>
        <dbReference type="Proteomes" id="UP000264006"/>
    </source>
</evidence>
<dbReference type="PROSITE" id="PS51462">
    <property type="entry name" value="NUDIX"/>
    <property type="match status" value="1"/>
</dbReference>
<dbReference type="AlphaFoldDB" id="A0A346Y221"/>
<evidence type="ECO:0000256" key="2">
    <source>
        <dbReference type="ARBA" id="ARBA00001947"/>
    </source>
</evidence>
<dbReference type="Proteomes" id="UP000264006">
    <property type="component" value="Chromosome"/>
</dbReference>
<keyword evidence="12" id="KW-1185">Reference proteome</keyword>
<evidence type="ECO:0000256" key="8">
    <source>
        <dbReference type="ARBA" id="ARBA00023027"/>
    </source>
</evidence>
<comment type="cofactor">
    <cofactor evidence="2">
        <name>Zn(2+)</name>
        <dbReference type="ChEBI" id="CHEBI:29105"/>
    </cofactor>
</comment>
<dbReference type="EC" id="3.6.1.22" evidence="4"/>
<evidence type="ECO:0000313" key="11">
    <source>
        <dbReference type="EMBL" id="AXV08518.1"/>
    </source>
</evidence>
<keyword evidence="8" id="KW-0520">NAD</keyword>
<dbReference type="PROSITE" id="PS00893">
    <property type="entry name" value="NUDIX_BOX"/>
    <property type="match status" value="1"/>
</dbReference>
<dbReference type="NCBIfam" id="NF001299">
    <property type="entry name" value="PRK00241.1"/>
    <property type="match status" value="1"/>
</dbReference>
<comment type="cofactor">
    <cofactor evidence="1">
        <name>Mg(2+)</name>
        <dbReference type="ChEBI" id="CHEBI:18420"/>
    </cofactor>
</comment>
<dbReference type="GO" id="GO:0046872">
    <property type="term" value="F:metal ion binding"/>
    <property type="evidence" value="ECO:0007669"/>
    <property type="project" value="UniProtKB-KW"/>
</dbReference>
<evidence type="ECO:0000259" key="10">
    <source>
        <dbReference type="PROSITE" id="PS51462"/>
    </source>
</evidence>
<proteinExistence type="inferred from homology"/>
<dbReference type="InterPro" id="IPR050241">
    <property type="entry name" value="NAD-cap_RNA_hydrolase_NudC"/>
</dbReference>
<protein>
    <recommendedName>
        <fullName evidence="4">NAD(+) diphosphatase</fullName>
        <ecNumber evidence="4">3.6.1.22</ecNumber>
    </recommendedName>
</protein>
<name>A0A346Y221_9ACTN</name>
<dbReference type="InterPro" id="IPR015797">
    <property type="entry name" value="NUDIX_hydrolase-like_dom_sf"/>
</dbReference>
<dbReference type="GO" id="GO:0035529">
    <property type="term" value="F:NADH pyrophosphatase activity"/>
    <property type="evidence" value="ECO:0007669"/>
    <property type="project" value="TreeGrafter"/>
</dbReference>
<evidence type="ECO:0000256" key="3">
    <source>
        <dbReference type="ARBA" id="ARBA00009595"/>
    </source>
</evidence>
<dbReference type="GO" id="GO:0005829">
    <property type="term" value="C:cytosol"/>
    <property type="evidence" value="ECO:0007669"/>
    <property type="project" value="TreeGrafter"/>
</dbReference>
<dbReference type="SUPFAM" id="SSF55811">
    <property type="entry name" value="Nudix"/>
    <property type="match status" value="1"/>
</dbReference>
<dbReference type="Gene3D" id="3.90.79.20">
    <property type="match status" value="1"/>
</dbReference>
<reference evidence="11 12" key="1">
    <citation type="submission" date="2018-09" db="EMBL/GenBank/DDBJ databases">
        <title>Complete genome sequence of Euzebya sp. DY32-46 isolated from seawater of Pacific Ocean.</title>
        <authorList>
            <person name="Xu L."/>
            <person name="Wu Y.-H."/>
            <person name="Xu X.-W."/>
        </authorList>
    </citation>
    <scope>NUCLEOTIDE SEQUENCE [LARGE SCALE GENOMIC DNA]</scope>
    <source>
        <strain evidence="11 12">DY32-46</strain>
    </source>
</reference>
<comment type="catalytic activity">
    <reaction evidence="9">
        <text>a 5'-end NAD(+)-phospho-ribonucleoside in mRNA + H2O = a 5'-end phospho-adenosine-phospho-ribonucleoside in mRNA + beta-nicotinamide D-ribonucleotide + 2 H(+)</text>
        <dbReference type="Rhea" id="RHEA:60876"/>
        <dbReference type="Rhea" id="RHEA-COMP:15698"/>
        <dbReference type="Rhea" id="RHEA-COMP:15719"/>
        <dbReference type="ChEBI" id="CHEBI:14649"/>
        <dbReference type="ChEBI" id="CHEBI:15377"/>
        <dbReference type="ChEBI" id="CHEBI:15378"/>
        <dbReference type="ChEBI" id="CHEBI:144029"/>
        <dbReference type="ChEBI" id="CHEBI:144051"/>
    </reaction>
    <physiologicalReaction direction="left-to-right" evidence="9">
        <dbReference type="Rhea" id="RHEA:60877"/>
    </physiologicalReaction>
</comment>
<dbReference type="RefSeq" id="WP_174236213.1">
    <property type="nucleotide sequence ID" value="NZ_CP031165.1"/>
</dbReference>
<comment type="similarity">
    <text evidence="3">Belongs to the Nudix hydrolase family. NudC subfamily.</text>
</comment>
<evidence type="ECO:0000256" key="9">
    <source>
        <dbReference type="ARBA" id="ARBA00023679"/>
    </source>
</evidence>
<keyword evidence="7" id="KW-0460">Magnesium</keyword>
<dbReference type="KEGG" id="euz:DVS28_a3846"/>
<accession>A0A346Y221</accession>
<dbReference type="GO" id="GO:0019677">
    <property type="term" value="P:NAD+ catabolic process"/>
    <property type="evidence" value="ECO:0007669"/>
    <property type="project" value="TreeGrafter"/>
</dbReference>
<dbReference type="CDD" id="cd03429">
    <property type="entry name" value="NUDIX_NADH_pyrophosphatase_Nudt13"/>
    <property type="match status" value="1"/>
</dbReference>
<dbReference type="InterPro" id="IPR000086">
    <property type="entry name" value="NUDIX_hydrolase_dom"/>
</dbReference>
<dbReference type="GO" id="GO:0006742">
    <property type="term" value="P:NADP+ catabolic process"/>
    <property type="evidence" value="ECO:0007669"/>
    <property type="project" value="TreeGrafter"/>
</dbReference>
<dbReference type="PANTHER" id="PTHR42904">
    <property type="entry name" value="NUDIX HYDROLASE, NUDC SUBFAMILY"/>
    <property type="match status" value="1"/>
</dbReference>
<keyword evidence="5" id="KW-0479">Metal-binding</keyword>
<keyword evidence="6" id="KW-0378">Hydrolase</keyword>
<evidence type="ECO:0000256" key="1">
    <source>
        <dbReference type="ARBA" id="ARBA00001946"/>
    </source>
</evidence>
<dbReference type="InterPro" id="IPR015376">
    <property type="entry name" value="Znr_NADH_PPase"/>
</dbReference>
<feature type="domain" description="Nudix hydrolase" evidence="10">
    <location>
        <begin position="148"/>
        <end position="271"/>
    </location>
</feature>
<dbReference type="Pfam" id="PF09297">
    <property type="entry name" value="Zn_ribbon_NUD"/>
    <property type="match status" value="1"/>
</dbReference>
<dbReference type="Gene3D" id="3.90.79.10">
    <property type="entry name" value="Nucleoside Triphosphate Pyrophosphohydrolase"/>
    <property type="match status" value="1"/>
</dbReference>
<evidence type="ECO:0000256" key="4">
    <source>
        <dbReference type="ARBA" id="ARBA00012381"/>
    </source>
</evidence>
<dbReference type="InterPro" id="IPR020084">
    <property type="entry name" value="NUDIX_hydrolase_CS"/>
</dbReference>
<dbReference type="PANTHER" id="PTHR42904:SF6">
    <property type="entry name" value="NAD-CAPPED RNA HYDROLASE NUDT12"/>
    <property type="match status" value="1"/>
</dbReference>
<dbReference type="Pfam" id="PF00293">
    <property type="entry name" value="NUDIX"/>
    <property type="match status" value="1"/>
</dbReference>